<dbReference type="InterPro" id="IPR051554">
    <property type="entry name" value="Acetyltransferase_Eis"/>
</dbReference>
<dbReference type="RefSeq" id="WP_162359683.1">
    <property type="nucleotide sequence ID" value="NZ_CP048209.1"/>
</dbReference>
<dbReference type="GO" id="GO:0030649">
    <property type="term" value="P:aminoglycoside antibiotic catabolic process"/>
    <property type="evidence" value="ECO:0007669"/>
    <property type="project" value="TreeGrafter"/>
</dbReference>
<keyword evidence="3" id="KW-1185">Reference proteome</keyword>
<dbReference type="EMBL" id="CP048209">
    <property type="protein sequence ID" value="QHT63253.1"/>
    <property type="molecule type" value="Genomic_DNA"/>
</dbReference>
<dbReference type="Pfam" id="PF13530">
    <property type="entry name" value="SCP2_2"/>
    <property type="match status" value="1"/>
</dbReference>
<dbReference type="PANTHER" id="PTHR37817">
    <property type="entry name" value="N-ACETYLTRANSFERASE EIS"/>
    <property type="match status" value="1"/>
</dbReference>
<protein>
    <submittedName>
        <fullName evidence="2">GNAT family N-acetyltransferase</fullName>
    </submittedName>
</protein>
<dbReference type="Gene3D" id="3.40.630.30">
    <property type="match status" value="2"/>
</dbReference>
<reference evidence="2 3" key="1">
    <citation type="submission" date="2020-01" db="EMBL/GenBank/DDBJ databases">
        <title>Paenibacillus sp. nov., isolated from tomato rhizosphere.</title>
        <authorList>
            <person name="Weon H.-Y."/>
            <person name="Lee S.A."/>
        </authorList>
    </citation>
    <scope>NUCLEOTIDE SEQUENCE [LARGE SCALE GENOMIC DNA]</scope>
    <source>
        <strain evidence="2 3">12200R-189</strain>
    </source>
</reference>
<dbReference type="Pfam" id="PF13527">
    <property type="entry name" value="Acetyltransf_9"/>
    <property type="match status" value="1"/>
</dbReference>
<evidence type="ECO:0000259" key="1">
    <source>
        <dbReference type="PROSITE" id="PS51186"/>
    </source>
</evidence>
<evidence type="ECO:0000313" key="3">
    <source>
        <dbReference type="Proteomes" id="UP000476064"/>
    </source>
</evidence>
<proteinExistence type="predicted"/>
<sequence>MNEIRVLRREELPDGYELSEFAFQYEVSAAEREERAAKADPNQTWGYFAEGRLAAKLELLPFHVWVNGRRIGMGGIAGVATWPEHRRGGMVGQLLVQSLKTMRDNGQTLSFLAPFKFAFYRKYGWETYVDHLHYEIPVEQLPKFEAVPGSRIVRKAKDAKLLNPLYEAYARQYNGMLERDEARWRDTHFGKKGMIAVYENPQGEARGYVFYLVRNRTATIHEMVFLDEEARRGLWNFIGNHDSMIAKAELKAPVDDQLPFLTADPRFKQERTPYFMARIVDAEAFLTQIPYAARPDAEPLYLRIADEQAEWNQGMFRVTFADGGTSAEAAKLPEGEMPAESELLSCTIQTLAALLLGYQRPAFLARIGRLRGAADLVDRLEAAIPRRTTFLTDFF</sequence>
<dbReference type="InterPro" id="IPR041380">
    <property type="entry name" value="Acetyltransf_17"/>
</dbReference>
<dbReference type="InterPro" id="IPR025559">
    <property type="entry name" value="Eis_dom"/>
</dbReference>
<organism evidence="2 3">
    <name type="scientific">Paenibacillus lycopersici</name>
    <dbReference type="NCBI Taxonomy" id="2704462"/>
    <lineage>
        <taxon>Bacteria</taxon>
        <taxon>Bacillati</taxon>
        <taxon>Bacillota</taxon>
        <taxon>Bacilli</taxon>
        <taxon>Bacillales</taxon>
        <taxon>Paenibacillaceae</taxon>
        <taxon>Paenibacillus</taxon>
    </lineage>
</organism>
<dbReference type="InterPro" id="IPR016181">
    <property type="entry name" value="Acyl_CoA_acyltransferase"/>
</dbReference>
<dbReference type="Gene3D" id="3.30.1050.10">
    <property type="entry name" value="SCP2 sterol-binding domain"/>
    <property type="match status" value="1"/>
</dbReference>
<evidence type="ECO:0000313" key="2">
    <source>
        <dbReference type="EMBL" id="QHT63253.1"/>
    </source>
</evidence>
<dbReference type="SUPFAM" id="SSF55718">
    <property type="entry name" value="SCP-like"/>
    <property type="match status" value="1"/>
</dbReference>
<accession>A0A6C0G4T4</accession>
<dbReference type="GO" id="GO:0034069">
    <property type="term" value="F:aminoglycoside N-acetyltransferase activity"/>
    <property type="evidence" value="ECO:0007669"/>
    <property type="project" value="TreeGrafter"/>
</dbReference>
<dbReference type="AlphaFoldDB" id="A0A6C0G4T4"/>
<dbReference type="PANTHER" id="PTHR37817:SF1">
    <property type="entry name" value="N-ACETYLTRANSFERASE EIS"/>
    <property type="match status" value="1"/>
</dbReference>
<dbReference type="Proteomes" id="UP000476064">
    <property type="component" value="Chromosome"/>
</dbReference>
<dbReference type="InterPro" id="IPR000182">
    <property type="entry name" value="GNAT_dom"/>
</dbReference>
<gene>
    <name evidence="2" type="ORF">GXP70_27025</name>
</gene>
<keyword evidence="2" id="KW-0808">Transferase</keyword>
<dbReference type="Pfam" id="PF17668">
    <property type="entry name" value="Acetyltransf_17"/>
    <property type="match status" value="1"/>
</dbReference>
<dbReference type="KEGG" id="plyc:GXP70_27025"/>
<feature type="domain" description="N-acetyltransferase" evidence="1">
    <location>
        <begin position="2"/>
        <end position="148"/>
    </location>
</feature>
<dbReference type="PROSITE" id="PS51186">
    <property type="entry name" value="GNAT"/>
    <property type="match status" value="1"/>
</dbReference>
<dbReference type="SUPFAM" id="SSF55729">
    <property type="entry name" value="Acyl-CoA N-acyltransferases (Nat)"/>
    <property type="match status" value="1"/>
</dbReference>
<dbReference type="InterPro" id="IPR036527">
    <property type="entry name" value="SCP2_sterol-bd_dom_sf"/>
</dbReference>
<name>A0A6C0G4T4_9BACL</name>